<feature type="compositionally biased region" description="Low complexity" evidence="3">
    <location>
        <begin position="21"/>
        <end position="31"/>
    </location>
</feature>
<gene>
    <name evidence="4" type="ORF">TCIL3000_8_3860</name>
</gene>
<accession>G0US05</accession>
<evidence type="ECO:0000256" key="3">
    <source>
        <dbReference type="SAM" id="MobiDB-lite"/>
    </source>
</evidence>
<dbReference type="PROSITE" id="PS50077">
    <property type="entry name" value="HEAT_REPEAT"/>
    <property type="match status" value="1"/>
</dbReference>
<name>G0US05_TRYCI</name>
<feature type="repeat" description="HEAT" evidence="2">
    <location>
        <begin position="1216"/>
        <end position="1243"/>
    </location>
</feature>
<reference evidence="4" key="1">
    <citation type="journal article" date="2012" name="Proc. Natl. Acad. Sci. U.S.A.">
        <title>Antigenic diversity is generated by distinct evolutionary mechanisms in African trypanosome species.</title>
        <authorList>
            <person name="Jackson A.P."/>
            <person name="Berry A."/>
            <person name="Aslett M."/>
            <person name="Allison H.C."/>
            <person name="Burton P."/>
            <person name="Vavrova-Anderson J."/>
            <person name="Brown R."/>
            <person name="Browne H."/>
            <person name="Corton N."/>
            <person name="Hauser H."/>
            <person name="Gamble J."/>
            <person name="Gilderthorp R."/>
            <person name="Marcello L."/>
            <person name="McQuillan J."/>
            <person name="Otto T.D."/>
            <person name="Quail M.A."/>
            <person name="Sanders M.J."/>
            <person name="van Tonder A."/>
            <person name="Ginger M.L."/>
            <person name="Field M.C."/>
            <person name="Barry J.D."/>
            <person name="Hertz-Fowler C."/>
            <person name="Berriman M."/>
        </authorList>
    </citation>
    <scope>NUCLEOTIDE SEQUENCE</scope>
    <source>
        <strain evidence="4">IL3000</strain>
    </source>
</reference>
<feature type="region of interest" description="Disordered" evidence="3">
    <location>
        <begin position="21"/>
        <end position="46"/>
    </location>
</feature>
<feature type="region of interest" description="Disordered" evidence="3">
    <location>
        <begin position="1062"/>
        <end position="1085"/>
    </location>
</feature>
<dbReference type="InterPro" id="IPR021133">
    <property type="entry name" value="HEAT_type_2"/>
</dbReference>
<proteinExistence type="predicted"/>
<protein>
    <submittedName>
        <fullName evidence="4">Uncharacterized protein</fullName>
    </submittedName>
</protein>
<dbReference type="PANTHER" id="PTHR10648">
    <property type="entry name" value="SERINE/THREONINE-PROTEIN PHOSPHATASE PP2A 65 KDA REGULATORY SUBUNIT"/>
    <property type="match status" value="1"/>
</dbReference>
<organism evidence="4">
    <name type="scientific">Trypanosoma congolense (strain IL3000)</name>
    <dbReference type="NCBI Taxonomy" id="1068625"/>
    <lineage>
        <taxon>Eukaryota</taxon>
        <taxon>Discoba</taxon>
        <taxon>Euglenozoa</taxon>
        <taxon>Kinetoplastea</taxon>
        <taxon>Metakinetoplastina</taxon>
        <taxon>Trypanosomatida</taxon>
        <taxon>Trypanosomatidae</taxon>
        <taxon>Trypanosoma</taxon>
        <taxon>Nannomonas</taxon>
    </lineage>
</organism>
<keyword evidence="1" id="KW-0677">Repeat</keyword>
<dbReference type="PANTHER" id="PTHR10648:SF4">
    <property type="entry name" value="PROTEIN PHOSPHATASE 2 (FORMERLY 2A), REGULATORY SUBUNIT A, BETA ISOFORM-RELATED"/>
    <property type="match status" value="1"/>
</dbReference>
<sequence>MENQTVALSVIEDLIHWPLPSSDPSASSGANPPGGGHEGSAGYSDDLLHGDVPLTAGAVEELNEEPLERRQARYTAVRRLVSLSLAMGKQWTVREVVPYLLRCLEEDDAQLSFSVGMAVIDFSSLSPSSSPLSVRELMPVVALMGTSVDAGVRSFLVEVVIPMLFFGVPLECNVDLQDWKKKFLKTPAHGNKLGEGDEMLTTRSNARHTDSVGDGSDGQRHMSQRSALASMRKCVDAFSDSWDPFKINLHARKLRSRVSDYLINVCEDASERGGEAATTVRGSANAAGSSGYLGGRKQREAVHRRWNLFLSLMDTMLQSPCVASKASAVQCIANVFSSVTWAMKEGEKQKSIPASTLMSSVGELAEFTFVTTRTHVGRSVLGCTVAPCKELMKLLVDYQVVVPGSSRETAVGKTLKSGVGSTSDIRNKQSTKMRLNVSTNNQAWTLGSTFGALTDSKCGVWDVCAGNCEQRMHSVLCASLLRSVPLLLNWTSILAAGTSTDYEFGLSFSSVCDMFKDAVTPLVSHTGGDVCDSKGDRYSVGSSSCRSGLGASKLFTKENDVLPRFTGNVTLVLESSAGRDLSVAEAVLDGLQRLLDELQRPCAVEGILGRSVTGNPATNEEKTLFLRRLYEIYRDCVVHMATVPSWRTRWLVTQRLPELTGSLFTLLYRIGRHHPIEGPLLVEKCVDWICHFSQEIWADKNMGDGELQEMVQDDEEEVRCVIGVCAARVFAAVGQGMFRLTFPGGVVINMKGDDSGKRQPDAGAVADEDINCESHISTRLCKAEGGISGGIDASAMHVLLSDKIVMQNVPRIFNAIFLCCTKLLRDKEERVRSGAAAALSVLSRTLSTMVAVCNLSTSGISKAEWADYLNQTTASLMSLLGDASPTVQLALVSELVALLSTHSVGTGPTAAFMGNFGSGEALRLRESALLACLHSLAKNDIWRYRAQYATLLSEMCLRFLAPNSLAATEMATTHTPRSVHLLEVGLRESHVMDSSRKAGGVVVAEDGADPLHCFAKEKLLPLLVDVLFDKVKAVRDSALDSVVLMCERLFVARRQLKQQMASSRYNQQCERGGRLPSGMSRETNRGAVAHRTTSNIFMKRQTLQSRFGDDDVDDDVFVSDTLWPLIVKSPKAMATYLSRSSLLRIAVRMGVDKRSVLLPLLDQLGHDPVLNVRLVVAKELYNILSGSVKTEAIDGRANSSASTKVVFTEEERNGAILDLLRLLVEDKSADVRYEAAKALKICF</sequence>
<dbReference type="SUPFAM" id="SSF48371">
    <property type="entry name" value="ARM repeat"/>
    <property type="match status" value="1"/>
</dbReference>
<dbReference type="AlphaFoldDB" id="G0US05"/>
<dbReference type="VEuPathDB" id="TriTrypDB:TcIL3000_8_3860"/>
<dbReference type="InterPro" id="IPR016024">
    <property type="entry name" value="ARM-type_fold"/>
</dbReference>
<dbReference type="GO" id="GO:0000159">
    <property type="term" value="C:protein phosphatase type 2A complex"/>
    <property type="evidence" value="ECO:0007669"/>
    <property type="project" value="TreeGrafter"/>
</dbReference>
<dbReference type="EMBL" id="HE575321">
    <property type="protein sequence ID" value="CCC92167.1"/>
    <property type="molecule type" value="Genomic_DNA"/>
</dbReference>
<evidence type="ECO:0000313" key="4">
    <source>
        <dbReference type="EMBL" id="CCC92167.1"/>
    </source>
</evidence>
<dbReference type="InterPro" id="IPR011989">
    <property type="entry name" value="ARM-like"/>
</dbReference>
<dbReference type="InterPro" id="IPR051023">
    <property type="entry name" value="PP2A_Regulatory_Subunit_A"/>
</dbReference>
<dbReference type="Gene3D" id="1.25.10.10">
    <property type="entry name" value="Leucine-rich Repeat Variant"/>
    <property type="match status" value="1"/>
</dbReference>
<evidence type="ECO:0000256" key="1">
    <source>
        <dbReference type="ARBA" id="ARBA00022737"/>
    </source>
</evidence>
<dbReference type="GO" id="GO:0005829">
    <property type="term" value="C:cytosol"/>
    <property type="evidence" value="ECO:0007669"/>
    <property type="project" value="TreeGrafter"/>
</dbReference>
<dbReference type="GO" id="GO:0005634">
    <property type="term" value="C:nucleus"/>
    <property type="evidence" value="ECO:0007669"/>
    <property type="project" value="TreeGrafter"/>
</dbReference>
<evidence type="ECO:0000256" key="2">
    <source>
        <dbReference type="PROSITE-ProRule" id="PRU00103"/>
    </source>
</evidence>
<dbReference type="GO" id="GO:0019888">
    <property type="term" value="F:protein phosphatase regulator activity"/>
    <property type="evidence" value="ECO:0007669"/>
    <property type="project" value="TreeGrafter"/>
</dbReference>